<evidence type="ECO:0000313" key="8">
    <source>
        <dbReference type="Proteomes" id="UP000736328"/>
    </source>
</evidence>
<evidence type="ECO:0000256" key="1">
    <source>
        <dbReference type="ARBA" id="ARBA00022490"/>
    </source>
</evidence>
<dbReference type="Gene3D" id="3.30.1280.10">
    <property type="entry name" value="Phosphoribosylformylglycinamidine synthase subunit PurS"/>
    <property type="match status" value="1"/>
</dbReference>
<dbReference type="InterPro" id="IPR003850">
    <property type="entry name" value="PurS"/>
</dbReference>
<comment type="catalytic activity">
    <reaction evidence="6">
        <text>N(2)-formyl-N(1)-(5-phospho-beta-D-ribosyl)glycinamide + L-glutamine + ATP + H2O = 2-formamido-N(1)-(5-O-phospho-beta-D-ribosyl)acetamidine + L-glutamate + ADP + phosphate + H(+)</text>
        <dbReference type="Rhea" id="RHEA:17129"/>
        <dbReference type="ChEBI" id="CHEBI:15377"/>
        <dbReference type="ChEBI" id="CHEBI:15378"/>
        <dbReference type="ChEBI" id="CHEBI:29985"/>
        <dbReference type="ChEBI" id="CHEBI:30616"/>
        <dbReference type="ChEBI" id="CHEBI:43474"/>
        <dbReference type="ChEBI" id="CHEBI:58359"/>
        <dbReference type="ChEBI" id="CHEBI:147286"/>
        <dbReference type="ChEBI" id="CHEBI:147287"/>
        <dbReference type="ChEBI" id="CHEBI:456216"/>
        <dbReference type="EC" id="6.3.5.3"/>
    </reaction>
</comment>
<evidence type="ECO:0000256" key="4">
    <source>
        <dbReference type="ARBA" id="ARBA00022755"/>
    </source>
</evidence>
<dbReference type="PANTHER" id="PTHR34696">
    <property type="entry name" value="PHOSPHORIBOSYLFORMYLGLYCINAMIDINE SYNTHASE SUBUNIT PURS"/>
    <property type="match status" value="1"/>
</dbReference>
<evidence type="ECO:0000256" key="6">
    <source>
        <dbReference type="HAMAP-Rule" id="MF_01926"/>
    </source>
</evidence>
<gene>
    <name evidence="6 7" type="primary">purS</name>
    <name evidence="7" type="ORF">HY768_05315</name>
</gene>
<proteinExistence type="inferred from homology"/>
<reference evidence="7" key="1">
    <citation type="submission" date="2020-07" db="EMBL/GenBank/DDBJ databases">
        <title>Huge and variable diversity of episymbiotic CPR bacteria and DPANN archaea in groundwater ecosystems.</title>
        <authorList>
            <person name="He C.Y."/>
            <person name="Keren R."/>
            <person name="Whittaker M."/>
            <person name="Farag I.F."/>
            <person name="Doudna J."/>
            <person name="Cate J.H.D."/>
            <person name="Banfield J.F."/>
        </authorList>
    </citation>
    <scope>NUCLEOTIDE SEQUENCE</scope>
    <source>
        <strain evidence="7">NC_groundwater_1520_Pr4_B-0.1um_53_5</strain>
    </source>
</reference>
<dbReference type="AlphaFoldDB" id="A0A933IAZ5"/>
<evidence type="ECO:0000256" key="5">
    <source>
        <dbReference type="ARBA" id="ARBA00022840"/>
    </source>
</evidence>
<comment type="subunit">
    <text evidence="6">Part of the FGAM synthase complex composed of 1 PurL, 1 PurQ and 2 PurS subunits.</text>
</comment>
<dbReference type="GO" id="GO:0005524">
    <property type="term" value="F:ATP binding"/>
    <property type="evidence" value="ECO:0007669"/>
    <property type="project" value="UniProtKB-UniRule"/>
</dbReference>
<name>A0A933IAZ5_UNCT6</name>
<keyword evidence="2 6" id="KW-0436">Ligase</keyword>
<keyword evidence="4 6" id="KW-0658">Purine biosynthesis</keyword>
<dbReference type="Pfam" id="PF02700">
    <property type="entry name" value="PurS"/>
    <property type="match status" value="1"/>
</dbReference>
<dbReference type="NCBIfam" id="TIGR00302">
    <property type="entry name" value="phosphoribosylformylglycinamidine synthase subunit PurS"/>
    <property type="match status" value="1"/>
</dbReference>
<comment type="function">
    <text evidence="6">Part of the phosphoribosylformylglycinamidine synthase complex involved in the purines biosynthetic pathway. Catalyzes the ATP-dependent conversion of formylglycinamide ribonucleotide (FGAR) and glutamine to yield formylglycinamidine ribonucleotide (FGAM) and glutamate. The FGAM synthase complex is composed of three subunits. PurQ produces an ammonia molecule by converting glutamine to glutamate. PurL transfers the ammonia molecule to FGAR to form FGAM in an ATP-dependent manner. PurS interacts with PurQ and PurL and is thought to assist in the transfer of the ammonia molecule from PurQ to PurL.</text>
</comment>
<comment type="similarity">
    <text evidence="6">Belongs to the PurS family.</text>
</comment>
<dbReference type="GO" id="GO:0004642">
    <property type="term" value="F:phosphoribosylformylglycinamidine synthase activity"/>
    <property type="evidence" value="ECO:0007669"/>
    <property type="project" value="UniProtKB-UniRule"/>
</dbReference>
<comment type="subcellular location">
    <subcellularLocation>
        <location evidence="6">Cytoplasm</location>
    </subcellularLocation>
</comment>
<evidence type="ECO:0000256" key="3">
    <source>
        <dbReference type="ARBA" id="ARBA00022741"/>
    </source>
</evidence>
<accession>A0A933IAZ5</accession>
<dbReference type="HAMAP" id="MF_01926">
    <property type="entry name" value="PurS"/>
    <property type="match status" value="1"/>
</dbReference>
<dbReference type="PANTHER" id="PTHR34696:SF1">
    <property type="entry name" value="PHOSPHORIBOSYLFORMYLGLYCINAMIDINE SYNTHASE SUBUNIT PURS"/>
    <property type="match status" value="1"/>
</dbReference>
<protein>
    <recommendedName>
        <fullName evidence="6">Phosphoribosylformylglycinamidine synthase subunit PurS</fullName>
        <shortName evidence="6">FGAM synthase</shortName>
        <ecNumber evidence="6">6.3.5.3</ecNumber>
    </recommendedName>
    <alternativeName>
        <fullName evidence="6">Formylglycinamide ribonucleotide amidotransferase subunit III</fullName>
        <shortName evidence="6">FGAR amidotransferase III</shortName>
        <shortName evidence="6">FGAR-AT III</shortName>
    </alternativeName>
    <alternativeName>
        <fullName evidence="6">Phosphoribosylformylglycinamidine synthase subunit III</fullName>
    </alternativeName>
</protein>
<comment type="pathway">
    <text evidence="6">Purine metabolism; IMP biosynthesis via de novo pathway; 5-amino-1-(5-phospho-D-ribosyl)imidazole from N(2)-formyl-N(1)-(5-phospho-D-ribosyl)glycinamide: step 1/2.</text>
</comment>
<dbReference type="NCBIfam" id="NF004630">
    <property type="entry name" value="PRK05974.1"/>
    <property type="match status" value="1"/>
</dbReference>
<sequence length="82" mass="9218">MTAEIRVTLKEGVLDPQGTTLNRSLENIGYNGLKEVRMGKLIQLKLDLADRQKAGELVEELCQKVLTNPVIEQYQFTIGESK</sequence>
<keyword evidence="5 6" id="KW-0067">ATP-binding</keyword>
<evidence type="ECO:0000256" key="2">
    <source>
        <dbReference type="ARBA" id="ARBA00022598"/>
    </source>
</evidence>
<dbReference type="SUPFAM" id="SSF82697">
    <property type="entry name" value="PurS-like"/>
    <property type="match status" value="1"/>
</dbReference>
<comment type="caution">
    <text evidence="7">The sequence shown here is derived from an EMBL/GenBank/DDBJ whole genome shotgun (WGS) entry which is preliminary data.</text>
</comment>
<evidence type="ECO:0000313" key="7">
    <source>
        <dbReference type="EMBL" id="MBI4726628.1"/>
    </source>
</evidence>
<dbReference type="EMBL" id="JACQXR010000064">
    <property type="protein sequence ID" value="MBI4726628.1"/>
    <property type="molecule type" value="Genomic_DNA"/>
</dbReference>
<dbReference type="Proteomes" id="UP000736328">
    <property type="component" value="Unassembled WGS sequence"/>
</dbReference>
<keyword evidence="1 6" id="KW-0963">Cytoplasm</keyword>
<dbReference type="EC" id="6.3.5.3" evidence="6"/>
<dbReference type="GO" id="GO:0006189">
    <property type="term" value="P:'de novo' IMP biosynthetic process"/>
    <property type="evidence" value="ECO:0007669"/>
    <property type="project" value="UniProtKB-UniRule"/>
</dbReference>
<dbReference type="InterPro" id="IPR036604">
    <property type="entry name" value="PurS-like_sf"/>
</dbReference>
<organism evidence="7 8">
    <name type="scientific">candidate division TA06 bacterium</name>
    <dbReference type="NCBI Taxonomy" id="2250710"/>
    <lineage>
        <taxon>Bacteria</taxon>
        <taxon>Bacteria division TA06</taxon>
    </lineage>
</organism>
<keyword evidence="3 6" id="KW-0547">Nucleotide-binding</keyword>
<dbReference type="GO" id="GO:0005737">
    <property type="term" value="C:cytoplasm"/>
    <property type="evidence" value="ECO:0007669"/>
    <property type="project" value="UniProtKB-SubCell"/>
</dbReference>